<evidence type="ECO:0000313" key="3">
    <source>
        <dbReference type="Proteomes" id="UP000278673"/>
    </source>
</evidence>
<keyword evidence="1" id="KW-0812">Transmembrane</keyword>
<keyword evidence="1" id="KW-1133">Transmembrane helix</keyword>
<comment type="caution">
    <text evidence="2">The sequence shown here is derived from an EMBL/GenBank/DDBJ whole genome shotgun (WGS) entry which is preliminary data.</text>
</comment>
<dbReference type="AlphaFoldDB" id="A0A3M2M3Z3"/>
<dbReference type="Proteomes" id="UP000278673">
    <property type="component" value="Unassembled WGS sequence"/>
</dbReference>
<feature type="transmembrane region" description="Helical" evidence="1">
    <location>
        <begin position="73"/>
        <end position="91"/>
    </location>
</feature>
<gene>
    <name evidence="2" type="ORF">EBN88_06020</name>
</gene>
<reference evidence="2 3" key="1">
    <citation type="submission" date="2018-10" db="EMBL/GenBank/DDBJ databases">
        <title>Isolation, diversity and antifungal activity of actinobacteria from wheat.</title>
        <authorList>
            <person name="Han C."/>
        </authorList>
    </citation>
    <scope>NUCLEOTIDE SEQUENCE [LARGE SCALE GENOMIC DNA]</scope>
    <source>
        <strain evidence="2 3">NEAU-YY642</strain>
    </source>
</reference>
<protein>
    <submittedName>
        <fullName evidence="2">Uncharacterized protein</fullName>
    </submittedName>
</protein>
<feature type="transmembrane region" description="Helical" evidence="1">
    <location>
        <begin position="48"/>
        <end position="66"/>
    </location>
</feature>
<keyword evidence="3" id="KW-1185">Reference proteome</keyword>
<organism evidence="2 3">
    <name type="scientific">Streptomyces triticirhizae</name>
    <dbReference type="NCBI Taxonomy" id="2483353"/>
    <lineage>
        <taxon>Bacteria</taxon>
        <taxon>Bacillati</taxon>
        <taxon>Actinomycetota</taxon>
        <taxon>Actinomycetes</taxon>
        <taxon>Kitasatosporales</taxon>
        <taxon>Streptomycetaceae</taxon>
        <taxon>Streptomyces</taxon>
    </lineage>
</organism>
<dbReference type="EMBL" id="RFFJ01000018">
    <property type="protein sequence ID" value="RMI44152.1"/>
    <property type="molecule type" value="Genomic_DNA"/>
</dbReference>
<evidence type="ECO:0000256" key="1">
    <source>
        <dbReference type="SAM" id="Phobius"/>
    </source>
</evidence>
<name>A0A3M2M3Z3_9ACTN</name>
<keyword evidence="1" id="KW-0472">Membrane</keyword>
<feature type="transmembrane region" description="Helical" evidence="1">
    <location>
        <begin position="103"/>
        <end position="120"/>
    </location>
</feature>
<sequence length="139" mass="14556">MAETNMAVLAVGLTVLAMPRTGFDGRKKLTALALTCYGELRLAVGQQPPELVVAVMMLAGGLLLLAEMSAPSRLVNALWVAGGGLLAVLYGQREAVHGWLLPARPWVAVAAAVGLVTLWVRASRAQALARDPSEGMRGV</sequence>
<dbReference type="RefSeq" id="WP_122182748.1">
    <property type="nucleotide sequence ID" value="NZ_RFFJ01000018.1"/>
</dbReference>
<accession>A0A3M2M3Z3</accession>
<evidence type="ECO:0000313" key="2">
    <source>
        <dbReference type="EMBL" id="RMI44152.1"/>
    </source>
</evidence>
<proteinExistence type="predicted"/>